<feature type="region of interest" description="Disordered" evidence="1">
    <location>
        <begin position="1"/>
        <end position="20"/>
    </location>
</feature>
<protein>
    <submittedName>
        <fullName evidence="2">Uncharacterized protein</fullName>
    </submittedName>
</protein>
<gene>
    <name evidence="2" type="ordered locus">FSU_3175</name>
</gene>
<dbReference type="PATRIC" id="fig|59374.8.peg.3037"/>
<sequence length="625" mass="71263">MPRTQSDPRETADKRNADYNKALSMQPFDPLWMLTRQWQFGRFQGNDCGSPISVTVHAVKKKIRDADQSTGPELKAGQKEEDISPKTPLEYEVEKVNYEITPYVRVECAMYLKKMLIRAGLQSVVSQLEKRYALPDFVEEPWNTANSDKDSFALERLKTQKNKALKKFIAFYGKRSFDGYKVYLRMVSKCLEISLPSNEKKAFDEVQQKYISWLEKKFLPNNAGKNHWSSQKLAYEASMHEGNIDYTTDQYASGTLSWYSFDAKEDSEADANKRNRTSITKDLTYVPTPAKIPGAPAQRLWEFENRKVTMGNGEAAPEYIATAVVMQYVSTYSNDWMITPLETETGTVLDVEYIEVKNTFNETFKINKNAEAVDGNAASVGLTNRWCLFGSSRSDAYGESDFSCCKGLLFPPTVLRCEEGAPIEEVQFLRDEMANMLWGVETKINDGCGGFMDGQTLSDAVFKEVDKQRKDDKNATVVDAKYSLLIQNRVPLNWIPFIPEQLENGRDIIFRRGRMPIYYKCADDKDNDGYKSVRPSTNLLAVERDGKKVKPFYINEDQIGGYGIKVTKTPQRTRWFMGATFNWIGNRKIISEYQANSGLMFDELLKKDDGSVNVGRKDKAEDKKG</sequence>
<dbReference type="STRING" id="59374.FSU_3175"/>
<feature type="region of interest" description="Disordered" evidence="1">
    <location>
        <begin position="63"/>
        <end position="82"/>
    </location>
</feature>
<dbReference type="AlphaFoldDB" id="D9S8G4"/>
<dbReference type="HOGENOM" id="CLU_465252_0_0_0"/>
<accession>D9S8G4</accession>
<evidence type="ECO:0000313" key="2">
    <source>
        <dbReference type="EMBL" id="ADL27142.1"/>
    </source>
</evidence>
<reference evidence="3" key="1">
    <citation type="submission" date="2010-08" db="EMBL/GenBank/DDBJ databases">
        <title>Complete sequence of Fibrobacter succinogenes subsp. succinogenes S85.</title>
        <authorList>
            <person name="Durkin A.S."/>
            <person name="Nelson K.E."/>
            <person name="Morrison M."/>
            <person name="Forsberg C.W."/>
            <person name="Wilson D.B."/>
            <person name="Russell J.B."/>
            <person name="Cann I.K.O."/>
            <person name="Mackie R.I."/>
            <person name="White B.A."/>
        </authorList>
    </citation>
    <scope>NUCLEOTIDE SEQUENCE [LARGE SCALE GENOMIC DNA]</scope>
    <source>
        <strain evidence="3">ATCC 19169 / S85</strain>
    </source>
</reference>
<dbReference type="eggNOG" id="ENOG502Z7I8">
    <property type="taxonomic scope" value="Bacteria"/>
</dbReference>
<feature type="compositionally biased region" description="Basic and acidic residues" evidence="1">
    <location>
        <begin position="1"/>
        <end position="18"/>
    </location>
</feature>
<evidence type="ECO:0000256" key="1">
    <source>
        <dbReference type="SAM" id="MobiDB-lite"/>
    </source>
</evidence>
<name>D9S8G4_FIBSS</name>
<dbReference type="Proteomes" id="UP000000517">
    <property type="component" value="Chromosome"/>
</dbReference>
<evidence type="ECO:0000313" key="3">
    <source>
        <dbReference type="Proteomes" id="UP000000517"/>
    </source>
</evidence>
<dbReference type="EMBL" id="CP002158">
    <property type="protein sequence ID" value="ADL27142.1"/>
    <property type="molecule type" value="Genomic_DNA"/>
</dbReference>
<organism evidence="2 3">
    <name type="scientific">Fibrobacter succinogenes (strain ATCC 19169 / S85)</name>
    <dbReference type="NCBI Taxonomy" id="59374"/>
    <lineage>
        <taxon>Bacteria</taxon>
        <taxon>Pseudomonadati</taxon>
        <taxon>Fibrobacterota</taxon>
        <taxon>Fibrobacteria</taxon>
        <taxon>Fibrobacterales</taxon>
        <taxon>Fibrobacteraceae</taxon>
        <taxon>Fibrobacter</taxon>
    </lineage>
</organism>
<dbReference type="KEGG" id="fsc:FSU_3175"/>
<proteinExistence type="predicted"/>